<dbReference type="Proteomes" id="UP000244523">
    <property type="component" value="Unassembled WGS sequence"/>
</dbReference>
<proteinExistence type="predicted"/>
<protein>
    <submittedName>
        <fullName evidence="1">Uncharacterized protein</fullName>
    </submittedName>
</protein>
<comment type="caution">
    <text evidence="1">The sequence shown here is derived from an EMBL/GenBank/DDBJ whole genome shotgun (WGS) entry which is preliminary data.</text>
</comment>
<accession>A0A2T6K5A0</accession>
<evidence type="ECO:0000313" key="1">
    <source>
        <dbReference type="EMBL" id="PUB09801.1"/>
    </source>
</evidence>
<keyword evidence="2" id="KW-1185">Reference proteome</keyword>
<dbReference type="AlphaFoldDB" id="A0A2T6K5A0"/>
<reference evidence="1 2" key="1">
    <citation type="submission" date="2018-04" db="EMBL/GenBank/DDBJ databases">
        <title>Genomic Encyclopedia of Archaeal and Bacterial Type Strains, Phase II (KMG-II): from individual species to whole genera.</title>
        <authorList>
            <person name="Goeker M."/>
        </authorList>
    </citation>
    <scope>NUCLEOTIDE SEQUENCE [LARGE SCALE GENOMIC DNA]</scope>
    <source>
        <strain evidence="1 2">DSM 29955</strain>
    </source>
</reference>
<sequence>MFDRFQQTPEVTASKLELASKTRKVWYPLHNTVEPRISSVSVEFMDVTIAN</sequence>
<name>A0A2T6K5A0_9RHOB</name>
<gene>
    <name evidence="1" type="ORF">C8N45_12522</name>
</gene>
<evidence type="ECO:0000313" key="2">
    <source>
        <dbReference type="Proteomes" id="UP000244523"/>
    </source>
</evidence>
<organism evidence="1 2">
    <name type="scientific">Yoonia sediminilitoris</name>
    <dbReference type="NCBI Taxonomy" id="1286148"/>
    <lineage>
        <taxon>Bacteria</taxon>
        <taxon>Pseudomonadati</taxon>
        <taxon>Pseudomonadota</taxon>
        <taxon>Alphaproteobacteria</taxon>
        <taxon>Rhodobacterales</taxon>
        <taxon>Paracoccaceae</taxon>
        <taxon>Yoonia</taxon>
    </lineage>
</organism>
<dbReference type="EMBL" id="QBUD01000025">
    <property type="protein sequence ID" value="PUB09801.1"/>
    <property type="molecule type" value="Genomic_DNA"/>
</dbReference>